<dbReference type="PROSITE" id="PS51257">
    <property type="entry name" value="PROKAR_LIPOPROTEIN"/>
    <property type="match status" value="1"/>
</dbReference>
<accession>A0A8J6XR18</accession>
<sequence length="337" mass="35704">MQVSLKRRIAPSVLFLIACLVALSVAGAVERAPLPRVVQFEHGGVLYKLDFTDFYEKRLSFALDGGCYQVSISKGSLNHRSVGQPFDQDDLQAVRILDGPLRAEAASWNEVFARTTCLDDREFTIRDEAGPDRFEFNIPRVALMVDVGDIPDGVMATVSVNGHLEELEPALLYQLATGVAAGAVPPGVEIRPEFTNLAWHYSADGWYHRALPVFQEMQAVVGDRYEIPEMGGPVPMSCWGPCLTCGISAVGTIVGGTALAASCATTFGATCIGGAVGVVRLAASTVVSCDECRSCRGGGGGGGGGSGCKQGYYECCENQCCRDGAPPPDCGPTDPNR</sequence>
<organism evidence="1 2">
    <name type="scientific">Candidatus Polarisedimenticola svalbardensis</name>
    <dbReference type="NCBI Taxonomy" id="2886004"/>
    <lineage>
        <taxon>Bacteria</taxon>
        <taxon>Pseudomonadati</taxon>
        <taxon>Acidobacteriota</taxon>
        <taxon>Candidatus Polarisedimenticolia</taxon>
        <taxon>Candidatus Polarisedimenticolales</taxon>
        <taxon>Candidatus Polarisedimenticolaceae</taxon>
        <taxon>Candidatus Polarisedimenticola</taxon>
    </lineage>
</organism>
<dbReference type="AlphaFoldDB" id="A0A8J6XR18"/>
<evidence type="ECO:0000313" key="2">
    <source>
        <dbReference type="Proteomes" id="UP000648239"/>
    </source>
</evidence>
<comment type="caution">
    <text evidence="1">The sequence shown here is derived from an EMBL/GenBank/DDBJ whole genome shotgun (WGS) entry which is preliminary data.</text>
</comment>
<protein>
    <submittedName>
        <fullName evidence="1">Uncharacterized protein</fullName>
    </submittedName>
</protein>
<reference evidence="1 2" key="1">
    <citation type="submission" date="2020-08" db="EMBL/GenBank/DDBJ databases">
        <title>Acidobacteriota in marine sediments use diverse sulfur dissimilation pathways.</title>
        <authorList>
            <person name="Wasmund K."/>
        </authorList>
    </citation>
    <scope>NUCLEOTIDE SEQUENCE [LARGE SCALE GENOMIC DNA]</scope>
    <source>
        <strain evidence="1">MAG AM4</strain>
    </source>
</reference>
<proteinExistence type="predicted"/>
<gene>
    <name evidence="1" type="ORF">IFK94_02265</name>
</gene>
<dbReference type="EMBL" id="JACXWD010000004">
    <property type="protein sequence ID" value="MBD3866922.1"/>
    <property type="molecule type" value="Genomic_DNA"/>
</dbReference>
<name>A0A8J6XR18_9BACT</name>
<evidence type="ECO:0000313" key="1">
    <source>
        <dbReference type="EMBL" id="MBD3866922.1"/>
    </source>
</evidence>
<dbReference type="Proteomes" id="UP000648239">
    <property type="component" value="Unassembled WGS sequence"/>
</dbReference>